<accession>A0A450UNI5</accession>
<dbReference type="EMBL" id="CAADFI010000055">
    <property type="protein sequence ID" value="VFJ94086.1"/>
    <property type="molecule type" value="Genomic_DNA"/>
</dbReference>
<evidence type="ECO:0000256" key="2">
    <source>
        <dbReference type="ARBA" id="ARBA00022729"/>
    </source>
</evidence>
<sequence>MNKHISKTYAILGFLILFLVMGCSQNGSGHQSTEKTVYEKVLESGRIRVGYISYPPSFIKDANSGELSGIFYEVIEQAAKNMGLKPAYTEEVGWGTMIAALNAGRVDIVVAGIWPTSTRGKKADFTNPIYYSTVRAYTKYGNGIFNGNAKRINSEDVTISIIDGEMRSIIASSDFPNAKTRALPQTSDVSQVLLEVATGKADVTFVEPAIAEEYISRNPGSVIPIQNVPPLRVFPNVMMVNKGETDFLSMMNIAITELVNNGYVDRIIDKYEKYPGSFERVALPYRK</sequence>
<dbReference type="EMBL" id="CAADFG010000056">
    <property type="protein sequence ID" value="VFJ93360.1"/>
    <property type="molecule type" value="Genomic_DNA"/>
</dbReference>
<dbReference type="EMBL" id="CAADFJ010000086">
    <property type="protein sequence ID" value="VFK02285.1"/>
    <property type="molecule type" value="Genomic_DNA"/>
</dbReference>
<feature type="domain" description="Solute-binding protein family 3/N-terminal" evidence="3">
    <location>
        <begin position="46"/>
        <end position="275"/>
    </location>
</feature>
<reference evidence="5" key="1">
    <citation type="submission" date="2019-02" db="EMBL/GenBank/DDBJ databases">
        <authorList>
            <person name="Gruber-Vodicka R. H."/>
            <person name="Seah K. B. B."/>
        </authorList>
    </citation>
    <scope>NUCLEOTIDE SEQUENCE</scope>
    <source>
        <strain evidence="6">BECK_SA2B12</strain>
        <strain evidence="4">BECK_SA2B15</strain>
        <strain evidence="5">BECK_SA2B20</strain>
    </source>
</reference>
<evidence type="ECO:0000256" key="1">
    <source>
        <dbReference type="ARBA" id="ARBA00010333"/>
    </source>
</evidence>
<organism evidence="5">
    <name type="scientific">Candidatus Kentrum eta</name>
    <dbReference type="NCBI Taxonomy" id="2126337"/>
    <lineage>
        <taxon>Bacteria</taxon>
        <taxon>Pseudomonadati</taxon>
        <taxon>Pseudomonadota</taxon>
        <taxon>Gammaproteobacteria</taxon>
        <taxon>Candidatus Kentrum</taxon>
    </lineage>
</organism>
<gene>
    <name evidence="4" type="ORF">BECKH772A_GA0070896_100562</name>
    <name evidence="5" type="ORF">BECKH772B_GA0070898_100553</name>
    <name evidence="6" type="ORF">BECKH772C_GA0070978_1008612</name>
</gene>
<protein>
    <submittedName>
        <fullName evidence="5">Polar amino acid transport system substrate-binding protein</fullName>
    </submittedName>
</protein>
<dbReference type="Pfam" id="PF00497">
    <property type="entry name" value="SBP_bac_3"/>
    <property type="match status" value="1"/>
</dbReference>
<dbReference type="PANTHER" id="PTHR35936">
    <property type="entry name" value="MEMBRANE-BOUND LYTIC MUREIN TRANSGLYCOSYLASE F"/>
    <property type="match status" value="1"/>
</dbReference>
<name>A0A450UNI5_9GAMM</name>
<evidence type="ECO:0000313" key="4">
    <source>
        <dbReference type="EMBL" id="VFJ93360.1"/>
    </source>
</evidence>
<dbReference type="PANTHER" id="PTHR35936:SF19">
    <property type="entry name" value="AMINO-ACID-BINDING PROTEIN YXEM-RELATED"/>
    <property type="match status" value="1"/>
</dbReference>
<dbReference type="AlphaFoldDB" id="A0A450UNI5"/>
<keyword evidence="2" id="KW-0732">Signal</keyword>
<evidence type="ECO:0000259" key="3">
    <source>
        <dbReference type="SMART" id="SM00062"/>
    </source>
</evidence>
<dbReference type="SMART" id="SM00062">
    <property type="entry name" value="PBPb"/>
    <property type="match status" value="1"/>
</dbReference>
<dbReference type="CDD" id="cd13530">
    <property type="entry name" value="PBP2_peptides_like"/>
    <property type="match status" value="1"/>
</dbReference>
<dbReference type="PROSITE" id="PS51257">
    <property type="entry name" value="PROKAR_LIPOPROTEIN"/>
    <property type="match status" value="1"/>
</dbReference>
<dbReference type="SUPFAM" id="SSF53850">
    <property type="entry name" value="Periplasmic binding protein-like II"/>
    <property type="match status" value="1"/>
</dbReference>
<dbReference type="InterPro" id="IPR001638">
    <property type="entry name" value="Solute-binding_3/MltF_N"/>
</dbReference>
<evidence type="ECO:0000313" key="5">
    <source>
        <dbReference type="EMBL" id="VFJ94086.1"/>
    </source>
</evidence>
<proteinExistence type="inferred from homology"/>
<evidence type="ECO:0000313" key="6">
    <source>
        <dbReference type="EMBL" id="VFK02285.1"/>
    </source>
</evidence>
<comment type="similarity">
    <text evidence="1">Belongs to the bacterial solute-binding protein 3 family.</text>
</comment>
<dbReference type="Gene3D" id="3.40.190.10">
    <property type="entry name" value="Periplasmic binding protein-like II"/>
    <property type="match status" value="2"/>
</dbReference>